<gene>
    <name evidence="2" type="ORF">PITCH_A1690005</name>
</gene>
<dbReference type="NCBIfam" id="TIGR00261">
    <property type="entry name" value="traB"/>
    <property type="match status" value="1"/>
</dbReference>
<dbReference type="PANTHER" id="PTHR21530:SF7">
    <property type="entry name" value="TRAB DOMAIN-CONTAINING PROTEIN"/>
    <property type="match status" value="1"/>
</dbReference>
<dbReference type="Pfam" id="PF01963">
    <property type="entry name" value="TraB_PrgY_gumN"/>
    <property type="match status" value="1"/>
</dbReference>
<evidence type="ECO:0000256" key="1">
    <source>
        <dbReference type="SAM" id="Phobius"/>
    </source>
</evidence>
<dbReference type="InterPro" id="IPR002816">
    <property type="entry name" value="TraB/PrgY/GumN_fam"/>
</dbReference>
<dbReference type="InterPro" id="IPR005230">
    <property type="entry name" value="TraB_bac"/>
</dbReference>
<evidence type="ECO:0000313" key="2">
    <source>
        <dbReference type="EMBL" id="SPD73108.1"/>
    </source>
</evidence>
<sequence length="387" mass="43145">MTDNTNIHRLTLDDREITLIGTAHLSRESVNLVKDVIEEEHPDTVCIELCDSRYQSITNKNKWQEMDLIKVIREKKAFVLLSNLLLAHFQRKIGENLGIRPGEEMLQAIQSADSVNASVHLADRDIRTTLSRTWRLMGFWSKVKLSAQLLASIGEAGDIKEEDIEQMKKNDILENLLSEIGEKLPEIRTVLIDERDQYLAHKIQTAPGKKIVAVVGAGHVPGIKNYWHRPVDVADLEKIPPKSMLSGMLKWIIPSAIIAFLIAGFFLSGPKVSLDMVKWWVLATAIFGGIGAAIVLAHPFTVISAILASPITTLHPLIAAGWVSGIVEAYLRRPKVRDFEELPTDITTLRGFLKNKITRILLIIAFTNLGSSLGVFVAIPLMVRSFT</sequence>
<proteinExistence type="predicted"/>
<feature type="transmembrane region" description="Helical" evidence="1">
    <location>
        <begin position="279"/>
        <end position="307"/>
    </location>
</feature>
<dbReference type="PANTHER" id="PTHR21530">
    <property type="entry name" value="PHEROMONE SHUTDOWN PROTEIN"/>
    <property type="match status" value="1"/>
</dbReference>
<keyword evidence="1" id="KW-0472">Membrane</keyword>
<keyword evidence="1" id="KW-1133">Transmembrane helix</keyword>
<protein>
    <submittedName>
        <fullName evidence="2">TraB family protein</fullName>
    </submittedName>
</protein>
<dbReference type="InterPro" id="IPR046345">
    <property type="entry name" value="TraB_PrgY-like"/>
</dbReference>
<keyword evidence="1" id="KW-0812">Transmembrane</keyword>
<organism evidence="2">
    <name type="scientific">uncultured Desulfobacterium sp</name>
    <dbReference type="NCBI Taxonomy" id="201089"/>
    <lineage>
        <taxon>Bacteria</taxon>
        <taxon>Pseudomonadati</taxon>
        <taxon>Thermodesulfobacteriota</taxon>
        <taxon>Desulfobacteria</taxon>
        <taxon>Desulfobacterales</taxon>
        <taxon>Desulfobacteriaceae</taxon>
        <taxon>Desulfobacterium</taxon>
        <taxon>environmental samples</taxon>
    </lineage>
</organism>
<reference evidence="2" key="1">
    <citation type="submission" date="2018-01" db="EMBL/GenBank/DDBJ databases">
        <authorList>
            <person name="Regsiter A."/>
            <person name="William W."/>
        </authorList>
    </citation>
    <scope>NUCLEOTIDE SEQUENCE</scope>
    <source>
        <strain evidence="2">TRIP AH-1</strain>
    </source>
</reference>
<dbReference type="AlphaFoldDB" id="A0A445MUH5"/>
<dbReference type="EMBL" id="OJIN01000078">
    <property type="protein sequence ID" value="SPD73108.1"/>
    <property type="molecule type" value="Genomic_DNA"/>
</dbReference>
<name>A0A445MUH5_9BACT</name>
<dbReference type="CDD" id="cd14726">
    <property type="entry name" value="TraB_PrgY-like"/>
    <property type="match status" value="1"/>
</dbReference>
<feature type="transmembrane region" description="Helical" evidence="1">
    <location>
        <begin position="360"/>
        <end position="383"/>
    </location>
</feature>
<feature type="transmembrane region" description="Helical" evidence="1">
    <location>
        <begin position="248"/>
        <end position="267"/>
    </location>
</feature>
<accession>A0A445MUH5</accession>
<feature type="transmembrane region" description="Helical" evidence="1">
    <location>
        <begin position="313"/>
        <end position="331"/>
    </location>
</feature>